<accession>A0ABY1VLW9</accession>
<reference evidence="2 3" key="1">
    <citation type="submission" date="2018-06" db="EMBL/GenBank/DDBJ databases">
        <authorList>
            <consortium name="Pathogen Informatics"/>
            <person name="Doyle S."/>
        </authorList>
    </citation>
    <scope>NUCLEOTIDE SEQUENCE [LARGE SCALE GENOMIC DNA]</scope>
    <source>
        <strain evidence="2 3">NCTC11535</strain>
    </source>
</reference>
<sequence>MTSVLLPGFLFLLLGLVIPATLLAGRRPVRTWGRWAKELVGIFRERDEEPVRVVSQEVTLAELMVRDSTPAYMGTDAFSGLVDAVDRVLDQAESASTHRWTPTRLRRQAGAASAN</sequence>
<feature type="region of interest" description="Disordered" evidence="1">
    <location>
        <begin position="93"/>
        <end position="115"/>
    </location>
</feature>
<dbReference type="Proteomes" id="UP000250006">
    <property type="component" value="Unassembled WGS sequence"/>
</dbReference>
<proteinExistence type="predicted"/>
<dbReference type="RefSeq" id="WP_111835645.1">
    <property type="nucleotide sequence ID" value="NZ_UAPQ01000001.1"/>
</dbReference>
<dbReference type="EMBL" id="UAPQ01000001">
    <property type="protein sequence ID" value="SPT52671.1"/>
    <property type="molecule type" value="Genomic_DNA"/>
</dbReference>
<comment type="caution">
    <text evidence="2">The sequence shown here is derived from an EMBL/GenBank/DDBJ whole genome shotgun (WGS) entry which is preliminary data.</text>
</comment>
<protein>
    <submittedName>
        <fullName evidence="2">Uncharacterized protein</fullName>
    </submittedName>
</protein>
<gene>
    <name evidence="2" type="ORF">NCTC11535_00322</name>
</gene>
<evidence type="ECO:0000256" key="1">
    <source>
        <dbReference type="SAM" id="MobiDB-lite"/>
    </source>
</evidence>
<organism evidence="2 3">
    <name type="scientific">Actinomyces bovis</name>
    <dbReference type="NCBI Taxonomy" id="1658"/>
    <lineage>
        <taxon>Bacteria</taxon>
        <taxon>Bacillati</taxon>
        <taxon>Actinomycetota</taxon>
        <taxon>Actinomycetes</taxon>
        <taxon>Actinomycetales</taxon>
        <taxon>Actinomycetaceae</taxon>
        <taxon>Actinomyces</taxon>
    </lineage>
</organism>
<keyword evidence="3" id="KW-1185">Reference proteome</keyword>
<evidence type="ECO:0000313" key="2">
    <source>
        <dbReference type="EMBL" id="SPT52671.1"/>
    </source>
</evidence>
<evidence type="ECO:0000313" key="3">
    <source>
        <dbReference type="Proteomes" id="UP000250006"/>
    </source>
</evidence>
<name>A0ABY1VLW9_9ACTO</name>